<evidence type="ECO:0000259" key="3">
    <source>
        <dbReference type="Pfam" id="PF20446"/>
    </source>
</evidence>
<feature type="compositionally biased region" description="Gly residues" evidence="1">
    <location>
        <begin position="15"/>
        <end position="36"/>
    </location>
</feature>
<evidence type="ECO:0000259" key="2">
    <source>
        <dbReference type="Pfam" id="PF09818"/>
    </source>
</evidence>
<dbReference type="InterPro" id="IPR046834">
    <property type="entry name" value="ABC_ATPase_C"/>
</dbReference>
<dbReference type="PANTHER" id="PTHR38149">
    <property type="entry name" value="ATPASE"/>
    <property type="match status" value="1"/>
</dbReference>
<accession>A0AAF0F1A2</accession>
<dbReference type="InterPro" id="IPR019195">
    <property type="entry name" value="ABC_ATPase_put"/>
</dbReference>
<keyword evidence="6" id="KW-1185">Reference proteome</keyword>
<evidence type="ECO:0000313" key="5">
    <source>
        <dbReference type="EMBL" id="WFD38619.1"/>
    </source>
</evidence>
<dbReference type="RefSeq" id="XP_060121516.1">
    <property type="nucleotide sequence ID" value="XM_060265533.1"/>
</dbReference>
<evidence type="ECO:0000259" key="4">
    <source>
        <dbReference type="Pfam" id="PF21117"/>
    </source>
</evidence>
<dbReference type="InterPro" id="IPR046833">
    <property type="entry name" value="ABC_N"/>
</dbReference>
<dbReference type="GeneID" id="85225228"/>
<feature type="domain" description="ATPase of the ABC class C-terminal" evidence="2">
    <location>
        <begin position="217"/>
        <end position="482"/>
    </location>
</feature>
<sequence>MSGRGRGAYYKQKYGRGGARDGGSAGGHGGRGGSWSGGAKRTRTSDVLGTSSDLDAWLHAHDNRPYPAYHDIEGTWSFEKFAFTLDHAQADPYAAPSKARLKIPHAHAQFPLELYSTRTRRVALADYLLRTVYDACTSKRYDQRLSSGGWSGGKGGQIEVDEPGQQVLERTAVQIDDEGIEVRFLVGLPARGRSIMVCENVPSLAQHALFYSSCDAAHLKQHIFSIEDQDALRGMLSAHGLVGFLPNGAVLARASGASDLPMPSPPCVAFESPKELQVTLTLPNRGKIKGLGIAKKSLYVCLGGGFHGKSTFLSALAYGTYNHIPGDGREFVSVSPSAASIRSEDGRPVSQVDISPFISNLPDGSDTSHFSTSNASGSTSCAAALMEALELGSDLLIFDEDSTASNFLVRDATMKTLVPDEPITPLVARARDLVEQTGATIALVCGSSSAFLREADVVVQMERYKMRDVTRAAKELVAQQPAPGLPDPALFSVAAQAAWLRTVRLPSLEPRGKVSTRHRFLVQYGDETLDLHAVPQLVHASQTRAIETVLRQWAQPDGLLGRQGMSGAPVAHLRELVDTLERLVEEHGVDALQSAGRHDGFLARPRRVDLGAAVNRLRCAQIKRQ</sequence>
<evidence type="ECO:0008006" key="7">
    <source>
        <dbReference type="Google" id="ProtNLM"/>
    </source>
</evidence>
<feature type="region of interest" description="Disordered" evidence="1">
    <location>
        <begin position="1"/>
        <end position="46"/>
    </location>
</feature>
<dbReference type="Pfam" id="PF21117">
    <property type="entry name" value="MRB1590_C"/>
    <property type="match status" value="1"/>
</dbReference>
<feature type="domain" description="ATPase of the ABC class N-terminal" evidence="3">
    <location>
        <begin position="53"/>
        <end position="204"/>
    </location>
</feature>
<name>A0AAF0F1A2_9BASI</name>
<protein>
    <recommendedName>
        <fullName evidence="7">ATPase of the ABC class</fullName>
    </recommendedName>
</protein>
<feature type="domain" description="MRB1590-like C-terminal" evidence="4">
    <location>
        <begin position="513"/>
        <end position="623"/>
    </location>
</feature>
<evidence type="ECO:0000313" key="6">
    <source>
        <dbReference type="Proteomes" id="UP001217754"/>
    </source>
</evidence>
<dbReference type="PANTHER" id="PTHR38149:SF1">
    <property type="entry name" value="ATPASE"/>
    <property type="match status" value="1"/>
</dbReference>
<organism evidence="5 6">
    <name type="scientific">Malassezia japonica</name>
    <dbReference type="NCBI Taxonomy" id="223818"/>
    <lineage>
        <taxon>Eukaryota</taxon>
        <taxon>Fungi</taxon>
        <taxon>Dikarya</taxon>
        <taxon>Basidiomycota</taxon>
        <taxon>Ustilaginomycotina</taxon>
        <taxon>Malasseziomycetes</taxon>
        <taxon>Malasseziales</taxon>
        <taxon>Malasseziaceae</taxon>
        <taxon>Malassezia</taxon>
    </lineage>
</organism>
<dbReference type="InterPro" id="IPR049069">
    <property type="entry name" value="MRB1590-like_C"/>
</dbReference>
<dbReference type="Proteomes" id="UP001217754">
    <property type="component" value="Chromosome 2"/>
</dbReference>
<reference evidence="5" key="1">
    <citation type="submission" date="2023-03" db="EMBL/GenBank/DDBJ databases">
        <title>Mating type loci evolution in Malassezia.</title>
        <authorList>
            <person name="Coelho M.A."/>
        </authorList>
    </citation>
    <scope>NUCLEOTIDE SEQUENCE</scope>
    <source>
        <strain evidence="5">CBS 9431</strain>
    </source>
</reference>
<gene>
    <name evidence="5" type="ORF">MJAP1_001579</name>
</gene>
<dbReference type="Pfam" id="PF20446">
    <property type="entry name" value="ABC_N"/>
    <property type="match status" value="1"/>
</dbReference>
<dbReference type="Pfam" id="PF09818">
    <property type="entry name" value="ABC_ATPase"/>
    <property type="match status" value="1"/>
</dbReference>
<dbReference type="AlphaFoldDB" id="A0AAF0F1A2"/>
<dbReference type="EMBL" id="CP119959">
    <property type="protein sequence ID" value="WFD38619.1"/>
    <property type="molecule type" value="Genomic_DNA"/>
</dbReference>
<proteinExistence type="predicted"/>
<evidence type="ECO:0000256" key="1">
    <source>
        <dbReference type="SAM" id="MobiDB-lite"/>
    </source>
</evidence>